<gene>
    <name evidence="2" type="ORF">BN000_03569</name>
</gene>
<dbReference type="SMART" id="SM00052">
    <property type="entry name" value="EAL"/>
    <property type="match status" value="1"/>
</dbReference>
<evidence type="ECO:0000313" key="3">
    <source>
        <dbReference type="Proteomes" id="UP000199601"/>
    </source>
</evidence>
<accession>A0A0U1DHN8</accession>
<organism evidence="2 3">
    <name type="scientific">Mycobacterium europaeum</name>
    <dbReference type="NCBI Taxonomy" id="761804"/>
    <lineage>
        <taxon>Bacteria</taxon>
        <taxon>Bacillati</taxon>
        <taxon>Actinomycetota</taxon>
        <taxon>Actinomycetes</taxon>
        <taxon>Mycobacteriales</taxon>
        <taxon>Mycobacteriaceae</taxon>
        <taxon>Mycobacterium</taxon>
        <taxon>Mycobacterium simiae complex</taxon>
    </lineage>
</organism>
<name>A0A0U1DHN8_9MYCO</name>
<evidence type="ECO:0000313" key="2">
    <source>
        <dbReference type="EMBL" id="CQD16775.1"/>
    </source>
</evidence>
<dbReference type="InterPro" id="IPR035919">
    <property type="entry name" value="EAL_sf"/>
</dbReference>
<proteinExistence type="predicted"/>
<keyword evidence="3" id="KW-1185">Reference proteome</keyword>
<dbReference type="PROSITE" id="PS50883">
    <property type="entry name" value="EAL"/>
    <property type="match status" value="1"/>
</dbReference>
<sequence length="477" mass="50925">MIDRGVSAATPLFQTLGPTLDISRVGLHGRYRKTPNPHTPLGTGVNVESLVQALATSMDSVSLMGRIAEQACAFMEKADGAAVTLLRASDNAYVTVSGHGVLATTPGFVVPKRSSFQGLAAREKHPKVIDDAWVDRRLSARVRAMNKQWGTRSWAAIPLMYNDGAIGSLLLAATATGAFTDTDVDAMLDISEFVSAVIGAQSQLSTLLTHVMSDSDDHGQRALTARFIASVMLPEAVETERLQDRLDAVLAWPDALSAVFQPIVHLASGTTIAYEGLIRFPASSELTPTQWFSVARRLGRGIELEHAALSTILNAAGGIPDDCPLAANLSPSAALEPTIQDVLTAQDRALVVEITEHEPFPDDLGPGLRHLRDRGIRVAVDDAGAGYASFAQLLRLHPDMIKIDGELIAGIDHDPVKRALATALNSLASELHAKLVAEAVETPGQLQTLIRLGIEYGQGFHLGLPQSGARPYRDGRD</sequence>
<dbReference type="GO" id="GO:0071111">
    <property type="term" value="F:cyclic-guanylate-specific phosphodiesterase activity"/>
    <property type="evidence" value="ECO:0007669"/>
    <property type="project" value="InterPro"/>
</dbReference>
<dbReference type="SUPFAM" id="SSF141868">
    <property type="entry name" value="EAL domain-like"/>
    <property type="match status" value="1"/>
</dbReference>
<dbReference type="Pfam" id="PF01590">
    <property type="entry name" value="GAF"/>
    <property type="match status" value="1"/>
</dbReference>
<feature type="domain" description="EAL" evidence="1">
    <location>
        <begin position="239"/>
        <end position="477"/>
    </location>
</feature>
<evidence type="ECO:0000259" key="1">
    <source>
        <dbReference type="PROSITE" id="PS50883"/>
    </source>
</evidence>
<dbReference type="Proteomes" id="UP000199601">
    <property type="component" value="Unassembled WGS sequence"/>
</dbReference>
<dbReference type="EMBL" id="CTEC01000002">
    <property type="protein sequence ID" value="CQD16775.1"/>
    <property type="molecule type" value="Genomic_DNA"/>
</dbReference>
<dbReference type="Gene3D" id="3.20.20.450">
    <property type="entry name" value="EAL domain"/>
    <property type="match status" value="1"/>
</dbReference>
<dbReference type="AlphaFoldDB" id="A0A0U1DHN8"/>
<dbReference type="RefSeq" id="WP_141659246.1">
    <property type="nucleotide sequence ID" value="NZ_CTEC01000002.1"/>
</dbReference>
<dbReference type="CDD" id="cd01948">
    <property type="entry name" value="EAL"/>
    <property type="match status" value="1"/>
</dbReference>
<dbReference type="Gene3D" id="3.30.450.40">
    <property type="match status" value="1"/>
</dbReference>
<dbReference type="SMART" id="SM00065">
    <property type="entry name" value="GAF"/>
    <property type="match status" value="1"/>
</dbReference>
<dbReference type="InterPro" id="IPR001633">
    <property type="entry name" value="EAL_dom"/>
</dbReference>
<dbReference type="InterPro" id="IPR050706">
    <property type="entry name" value="Cyclic-di-GMP_PDE-like"/>
</dbReference>
<protein>
    <submittedName>
        <fullName evidence="2">Diguanylate phosphodiesterase</fullName>
    </submittedName>
</protein>
<dbReference type="InterPro" id="IPR003018">
    <property type="entry name" value="GAF"/>
</dbReference>
<dbReference type="InterPro" id="IPR029016">
    <property type="entry name" value="GAF-like_dom_sf"/>
</dbReference>
<dbReference type="PANTHER" id="PTHR33121">
    <property type="entry name" value="CYCLIC DI-GMP PHOSPHODIESTERASE PDEF"/>
    <property type="match status" value="1"/>
</dbReference>
<dbReference type="Pfam" id="PF00563">
    <property type="entry name" value="EAL"/>
    <property type="match status" value="1"/>
</dbReference>
<dbReference type="PANTHER" id="PTHR33121:SF76">
    <property type="entry name" value="SIGNALING PROTEIN"/>
    <property type="match status" value="1"/>
</dbReference>
<reference evidence="3" key="1">
    <citation type="submission" date="2015-03" db="EMBL/GenBank/DDBJ databases">
        <authorList>
            <person name="Urmite Genomes"/>
        </authorList>
    </citation>
    <scope>NUCLEOTIDE SEQUENCE [LARGE SCALE GENOMIC DNA]</scope>
    <source>
        <strain evidence="3">CSUR P1344</strain>
    </source>
</reference>
<dbReference type="SUPFAM" id="SSF55781">
    <property type="entry name" value="GAF domain-like"/>
    <property type="match status" value="1"/>
</dbReference>